<dbReference type="PANTHER" id="PTHR12558:SF13">
    <property type="entry name" value="CELL DIVISION CYCLE PROTEIN 27 HOMOLOG"/>
    <property type="match status" value="1"/>
</dbReference>
<dbReference type="PANTHER" id="PTHR12558">
    <property type="entry name" value="CELL DIVISION CYCLE 16,23,27"/>
    <property type="match status" value="1"/>
</dbReference>
<dbReference type="PROSITE" id="PS50005">
    <property type="entry name" value="TPR"/>
    <property type="match status" value="4"/>
</dbReference>
<accession>A0A5D6V9A9</accession>
<proteinExistence type="predicted"/>
<reference evidence="3 4" key="1">
    <citation type="submission" date="2019-08" db="EMBL/GenBank/DDBJ databases">
        <authorList>
            <person name="Seo M.-J."/>
        </authorList>
    </citation>
    <scope>NUCLEOTIDE SEQUENCE [LARGE SCALE GENOMIC DNA]</scope>
    <source>
        <strain evidence="3 4">KIGAM108</strain>
    </source>
</reference>
<feature type="repeat" description="TPR" evidence="1">
    <location>
        <begin position="191"/>
        <end position="224"/>
    </location>
</feature>
<keyword evidence="4" id="KW-1185">Reference proteome</keyword>
<evidence type="ECO:0000256" key="2">
    <source>
        <dbReference type="SAM" id="SignalP"/>
    </source>
</evidence>
<dbReference type="InterPro" id="IPR011990">
    <property type="entry name" value="TPR-like_helical_dom_sf"/>
</dbReference>
<protein>
    <submittedName>
        <fullName evidence="3">Tetratricopeptide repeat protein</fullName>
    </submittedName>
</protein>
<dbReference type="RefSeq" id="WP_149069703.1">
    <property type="nucleotide sequence ID" value="NZ_VTHL01000003.1"/>
</dbReference>
<evidence type="ECO:0000313" key="3">
    <source>
        <dbReference type="EMBL" id="TYZ12463.1"/>
    </source>
</evidence>
<feature type="repeat" description="TPR" evidence="1">
    <location>
        <begin position="330"/>
        <end position="363"/>
    </location>
</feature>
<keyword evidence="1" id="KW-0802">TPR repeat</keyword>
<name>A0A5D6V9A9_9BACT</name>
<dbReference type="SUPFAM" id="SSF48452">
    <property type="entry name" value="TPR-like"/>
    <property type="match status" value="3"/>
</dbReference>
<keyword evidence="2" id="KW-0732">Signal</keyword>
<evidence type="ECO:0000313" key="4">
    <source>
        <dbReference type="Proteomes" id="UP000322791"/>
    </source>
</evidence>
<feature type="signal peptide" evidence="2">
    <location>
        <begin position="1"/>
        <end position="23"/>
    </location>
</feature>
<feature type="chain" id="PRO_5022970600" evidence="2">
    <location>
        <begin position="24"/>
        <end position="533"/>
    </location>
</feature>
<organism evidence="3 4">
    <name type="scientific">Hymenobacter lutimineralis</name>
    <dbReference type="NCBI Taxonomy" id="2606448"/>
    <lineage>
        <taxon>Bacteria</taxon>
        <taxon>Pseudomonadati</taxon>
        <taxon>Bacteroidota</taxon>
        <taxon>Cytophagia</taxon>
        <taxon>Cytophagales</taxon>
        <taxon>Hymenobacteraceae</taxon>
        <taxon>Hymenobacter</taxon>
    </lineage>
</organism>
<dbReference type="SMART" id="SM00028">
    <property type="entry name" value="TPR"/>
    <property type="match status" value="9"/>
</dbReference>
<gene>
    <name evidence="3" type="ORF">FY528_03975</name>
</gene>
<dbReference type="EMBL" id="VTHL01000003">
    <property type="protein sequence ID" value="TYZ12463.1"/>
    <property type="molecule type" value="Genomic_DNA"/>
</dbReference>
<comment type="caution">
    <text evidence="3">The sequence shown here is derived from an EMBL/GenBank/DDBJ whole genome shotgun (WGS) entry which is preliminary data.</text>
</comment>
<feature type="repeat" description="TPR" evidence="1">
    <location>
        <begin position="477"/>
        <end position="510"/>
    </location>
</feature>
<dbReference type="Gene3D" id="1.25.40.10">
    <property type="entry name" value="Tetratricopeptide repeat domain"/>
    <property type="match status" value="3"/>
</dbReference>
<evidence type="ECO:0000256" key="1">
    <source>
        <dbReference type="PROSITE-ProRule" id="PRU00339"/>
    </source>
</evidence>
<dbReference type="InterPro" id="IPR019734">
    <property type="entry name" value="TPR_rpt"/>
</dbReference>
<feature type="repeat" description="TPR" evidence="1">
    <location>
        <begin position="225"/>
        <end position="258"/>
    </location>
</feature>
<dbReference type="Proteomes" id="UP000322791">
    <property type="component" value="Unassembled WGS sequence"/>
</dbReference>
<dbReference type="AlphaFoldDB" id="A0A5D6V9A9"/>
<dbReference type="Pfam" id="PF13432">
    <property type="entry name" value="TPR_16"/>
    <property type="match status" value="2"/>
</dbReference>
<dbReference type="Pfam" id="PF14559">
    <property type="entry name" value="TPR_19"/>
    <property type="match status" value="1"/>
</dbReference>
<sequence>MKFKPWKLSLLVALSVSTTAAVAQNVAGAQKAIELERYSDARRQLGQGQTPEAAFELGRLYQKMEKPDSAAYFFTQSATASKSPQSLIAAGRAFLAQGKNAEAQIQFDQAVKATKSKDKETLIQIGQAYAESSSKDNGKALEYLTLANKLNKKDDPQVMNLIGDIYLKQDNGGGEAMNSYERAILADPNNVTAYYRKGQLNVRSRNYNGARDAFQKTTILDPNFAPAYRELGEMYYFVGKYDDALSTFQKYRDMAENTPATQAKYASFLFLTKKYPEALTEVQTILQRDPKNVTMNRLQAYSLYETGKNEEAITAMDTYMKMVPADKLITEDYVYYGKMLAKAGRTQEGIATIEKAIKNDPTKADELQGDLAQAYLASKNYPMAIKTYSAIAKKNPETLTNKVYLARAYEFNKQYAQADSLYGVITTAKPDYIPGYLMRARANANLDPDSKQGAAKPYYEKYLELANDPTKYKDGMVEANKYLGYYYYQKGDKAASLPYWQAAKTLDPADGQVTTAINEITRKAPAKAPVKRK</sequence>